<evidence type="ECO:0000256" key="2">
    <source>
        <dbReference type="ARBA" id="ARBA00003690"/>
    </source>
</evidence>
<evidence type="ECO:0000256" key="12">
    <source>
        <dbReference type="ARBA" id="ARBA00023033"/>
    </source>
</evidence>
<feature type="non-terminal residue" evidence="15">
    <location>
        <position position="1"/>
    </location>
</feature>
<dbReference type="Proteomes" id="UP000837857">
    <property type="component" value="Chromosome 26"/>
</dbReference>
<evidence type="ECO:0000256" key="5">
    <source>
        <dbReference type="ARBA" id="ARBA00010617"/>
    </source>
</evidence>
<keyword evidence="7 14" id="KW-0479">Metal-binding</keyword>
<dbReference type="InterPro" id="IPR050196">
    <property type="entry name" value="Cytochrome_P450_Monoox"/>
</dbReference>
<reference evidence="15" key="1">
    <citation type="submission" date="2022-03" db="EMBL/GenBank/DDBJ databases">
        <authorList>
            <person name="Martin H S."/>
        </authorList>
    </citation>
    <scope>NUCLEOTIDE SEQUENCE</scope>
</reference>
<sequence>MLGFLDIFNDQARQLVEDLKVEVGRAPFDHDPYIRRTAMEAICCEKFKPFLDLLFELNDSNGKEAFSEQEIREHVDTFIVAGHDTVAGTLVFTLLLIGSYPEVQEKICEEHPIWGENPEQFKPERWLQQSTLPENTNAFVAFGLGRRVCIARPYAMFIMKTIISHVLRHYRVSGDHLKMVNTFDCLLKTATGHYIILRAKNSLRYIRNCESKYIIKD</sequence>
<keyword evidence="10 14" id="KW-0560">Oxidoreductase</keyword>
<name>A0ABN8IK06_9NEOP</name>
<keyword evidence="8" id="KW-0256">Endoplasmic reticulum</keyword>
<evidence type="ECO:0000256" key="7">
    <source>
        <dbReference type="ARBA" id="ARBA00022723"/>
    </source>
</evidence>
<organism evidence="15 16">
    <name type="scientific">Iphiclides podalirius</name>
    <name type="common">scarce swallowtail</name>
    <dbReference type="NCBI Taxonomy" id="110791"/>
    <lineage>
        <taxon>Eukaryota</taxon>
        <taxon>Metazoa</taxon>
        <taxon>Ecdysozoa</taxon>
        <taxon>Arthropoda</taxon>
        <taxon>Hexapoda</taxon>
        <taxon>Insecta</taxon>
        <taxon>Pterygota</taxon>
        <taxon>Neoptera</taxon>
        <taxon>Endopterygota</taxon>
        <taxon>Lepidoptera</taxon>
        <taxon>Glossata</taxon>
        <taxon>Ditrysia</taxon>
        <taxon>Papilionoidea</taxon>
        <taxon>Papilionidae</taxon>
        <taxon>Papilioninae</taxon>
        <taxon>Iphiclides</taxon>
    </lineage>
</organism>
<dbReference type="InterPro" id="IPR036396">
    <property type="entry name" value="Cyt_P450_sf"/>
</dbReference>
<dbReference type="SUPFAM" id="SSF48264">
    <property type="entry name" value="Cytochrome P450"/>
    <property type="match status" value="1"/>
</dbReference>
<dbReference type="Pfam" id="PF00067">
    <property type="entry name" value="p450"/>
    <property type="match status" value="2"/>
</dbReference>
<dbReference type="InterPro" id="IPR017972">
    <property type="entry name" value="Cyt_P450_CS"/>
</dbReference>
<comment type="subcellular location">
    <subcellularLocation>
        <location evidence="4">Endoplasmic reticulum membrane</location>
        <topology evidence="4">Peripheral membrane protein</topology>
    </subcellularLocation>
    <subcellularLocation>
        <location evidence="3">Microsome membrane</location>
        <topology evidence="3">Peripheral membrane protein</topology>
    </subcellularLocation>
</comment>
<evidence type="ECO:0000256" key="10">
    <source>
        <dbReference type="ARBA" id="ARBA00023002"/>
    </source>
</evidence>
<keyword evidence="6 14" id="KW-0349">Heme</keyword>
<evidence type="ECO:0000256" key="1">
    <source>
        <dbReference type="ARBA" id="ARBA00001971"/>
    </source>
</evidence>
<dbReference type="EMBL" id="OW152838">
    <property type="protein sequence ID" value="CAH2059471.1"/>
    <property type="molecule type" value="Genomic_DNA"/>
</dbReference>
<dbReference type="InterPro" id="IPR001128">
    <property type="entry name" value="Cyt_P450"/>
</dbReference>
<evidence type="ECO:0008006" key="17">
    <source>
        <dbReference type="Google" id="ProtNLM"/>
    </source>
</evidence>
<accession>A0ABN8IK06</accession>
<gene>
    <name evidence="15" type="ORF">IPOD504_LOCUS10883</name>
</gene>
<proteinExistence type="inferred from homology"/>
<evidence type="ECO:0000256" key="6">
    <source>
        <dbReference type="ARBA" id="ARBA00022617"/>
    </source>
</evidence>
<evidence type="ECO:0000256" key="4">
    <source>
        <dbReference type="ARBA" id="ARBA00004406"/>
    </source>
</evidence>
<keyword evidence="13" id="KW-0472">Membrane</keyword>
<keyword evidence="11 14" id="KW-0408">Iron</keyword>
<protein>
    <recommendedName>
        <fullName evidence="17">Cytochrome P450</fullName>
    </recommendedName>
</protein>
<comment type="similarity">
    <text evidence="5 14">Belongs to the cytochrome P450 family.</text>
</comment>
<evidence type="ECO:0000256" key="14">
    <source>
        <dbReference type="RuleBase" id="RU000461"/>
    </source>
</evidence>
<dbReference type="PANTHER" id="PTHR24291:SF189">
    <property type="entry name" value="CYTOCHROME P450 4C3-RELATED"/>
    <property type="match status" value="1"/>
</dbReference>
<evidence type="ECO:0000256" key="9">
    <source>
        <dbReference type="ARBA" id="ARBA00022848"/>
    </source>
</evidence>
<evidence type="ECO:0000256" key="13">
    <source>
        <dbReference type="ARBA" id="ARBA00023136"/>
    </source>
</evidence>
<comment type="function">
    <text evidence="2">May be involved in the metabolism of insect hormones and in the breakdown of synthetic insecticides.</text>
</comment>
<keyword evidence="9" id="KW-0492">Microsome</keyword>
<dbReference type="PANTHER" id="PTHR24291">
    <property type="entry name" value="CYTOCHROME P450 FAMILY 4"/>
    <property type="match status" value="1"/>
</dbReference>
<comment type="cofactor">
    <cofactor evidence="1">
        <name>heme</name>
        <dbReference type="ChEBI" id="CHEBI:30413"/>
    </cofactor>
</comment>
<evidence type="ECO:0000256" key="3">
    <source>
        <dbReference type="ARBA" id="ARBA00004174"/>
    </source>
</evidence>
<keyword evidence="16" id="KW-1185">Reference proteome</keyword>
<dbReference type="Gene3D" id="1.10.630.10">
    <property type="entry name" value="Cytochrome P450"/>
    <property type="match status" value="2"/>
</dbReference>
<keyword evidence="12 14" id="KW-0503">Monooxygenase</keyword>
<evidence type="ECO:0000256" key="11">
    <source>
        <dbReference type="ARBA" id="ARBA00023004"/>
    </source>
</evidence>
<dbReference type="PROSITE" id="PS00086">
    <property type="entry name" value="CYTOCHROME_P450"/>
    <property type="match status" value="1"/>
</dbReference>
<evidence type="ECO:0000313" key="15">
    <source>
        <dbReference type="EMBL" id="CAH2059471.1"/>
    </source>
</evidence>
<evidence type="ECO:0000256" key="8">
    <source>
        <dbReference type="ARBA" id="ARBA00022824"/>
    </source>
</evidence>
<evidence type="ECO:0000313" key="16">
    <source>
        <dbReference type="Proteomes" id="UP000837857"/>
    </source>
</evidence>